<keyword evidence="3" id="KW-1185">Reference proteome</keyword>
<gene>
    <name evidence="2" type="ORF">Ssi02_17350</name>
</gene>
<feature type="domain" description="Peptidase metallopeptidase" evidence="1">
    <location>
        <begin position="37"/>
        <end position="200"/>
    </location>
</feature>
<name>A0A919VAV8_9ACTN</name>
<dbReference type="Proteomes" id="UP000606172">
    <property type="component" value="Unassembled WGS sequence"/>
</dbReference>
<evidence type="ECO:0000313" key="3">
    <source>
        <dbReference type="Proteomes" id="UP000606172"/>
    </source>
</evidence>
<protein>
    <recommendedName>
        <fullName evidence="1">Peptidase metallopeptidase domain-containing protein</fullName>
    </recommendedName>
</protein>
<dbReference type="EMBL" id="BOOW01000010">
    <property type="protein sequence ID" value="GII91504.1"/>
    <property type="molecule type" value="Genomic_DNA"/>
</dbReference>
<dbReference type="GO" id="GO:0004222">
    <property type="term" value="F:metalloendopeptidase activity"/>
    <property type="evidence" value="ECO:0007669"/>
    <property type="project" value="InterPro"/>
</dbReference>
<accession>A0A919VAV8</accession>
<dbReference type="InterPro" id="IPR006026">
    <property type="entry name" value="Peptidase_Metallo"/>
</dbReference>
<sequence length="365" mass="41412">MTTAQEHEYSYCALPSVPPPAFPAELNHDRLAAILAHHKQWANGTVLHYYFFDGAADGSFVRKSGGSEFVSWVGTPEQQDIVREAFQEWKSLGIGLEFREVTSRSEAEIRIGFMRGDGLWSYLGRDVLRQGVNARTMNLGSDISTAYGRAAVRHEIGHTLGMPHEHQNPNAGIVWDEEAVYEWFGGPPNNWPREQTFYNIIRKLDRNEVIGSDWDPLSVMHYGFGRGLIISPERYRDGIASNLKISEADAAYVRQWYPPLDPGDATEIRPFESAPFQLRDGEQVDFTLRPGESREYKISTFGSSDVVLVLFEEIEGELRFVAGDDDSAQPRNAQIPVRLVKDRTYVVRVRLYSSWDSGRAALMYW</sequence>
<comment type="caution">
    <text evidence="2">The sequence shown here is derived from an EMBL/GenBank/DDBJ whole genome shotgun (WGS) entry which is preliminary data.</text>
</comment>
<dbReference type="RefSeq" id="WP_204023082.1">
    <property type="nucleotide sequence ID" value="NZ_BOOW01000010.1"/>
</dbReference>
<dbReference type="GO" id="GO:0006508">
    <property type="term" value="P:proteolysis"/>
    <property type="evidence" value="ECO:0007669"/>
    <property type="project" value="InterPro"/>
</dbReference>
<dbReference type="InterPro" id="IPR001506">
    <property type="entry name" value="Peptidase_M12A"/>
</dbReference>
<proteinExistence type="predicted"/>
<organism evidence="2 3">
    <name type="scientific">Sinosporangium siamense</name>
    <dbReference type="NCBI Taxonomy" id="1367973"/>
    <lineage>
        <taxon>Bacteria</taxon>
        <taxon>Bacillati</taxon>
        <taxon>Actinomycetota</taxon>
        <taxon>Actinomycetes</taxon>
        <taxon>Streptosporangiales</taxon>
        <taxon>Streptosporangiaceae</taxon>
        <taxon>Sinosporangium</taxon>
    </lineage>
</organism>
<dbReference type="SMART" id="SM00235">
    <property type="entry name" value="ZnMc"/>
    <property type="match status" value="1"/>
</dbReference>
<dbReference type="Gene3D" id="3.40.390.10">
    <property type="entry name" value="Collagenase (Catalytic Domain)"/>
    <property type="match status" value="1"/>
</dbReference>
<dbReference type="GO" id="GO:0008270">
    <property type="term" value="F:zinc ion binding"/>
    <property type="evidence" value="ECO:0007669"/>
    <property type="project" value="InterPro"/>
</dbReference>
<dbReference type="Pfam" id="PF01400">
    <property type="entry name" value="Astacin"/>
    <property type="match status" value="1"/>
</dbReference>
<evidence type="ECO:0000313" key="2">
    <source>
        <dbReference type="EMBL" id="GII91504.1"/>
    </source>
</evidence>
<dbReference type="AlphaFoldDB" id="A0A919VAV8"/>
<evidence type="ECO:0000259" key="1">
    <source>
        <dbReference type="SMART" id="SM00235"/>
    </source>
</evidence>
<reference evidence="2" key="1">
    <citation type="submission" date="2021-01" db="EMBL/GenBank/DDBJ databases">
        <title>Whole genome shotgun sequence of Sinosporangium siamense NBRC 109515.</title>
        <authorList>
            <person name="Komaki H."/>
            <person name="Tamura T."/>
        </authorList>
    </citation>
    <scope>NUCLEOTIDE SEQUENCE</scope>
    <source>
        <strain evidence="2">NBRC 109515</strain>
    </source>
</reference>
<dbReference type="InterPro" id="IPR024079">
    <property type="entry name" value="MetalloPept_cat_dom_sf"/>
</dbReference>
<dbReference type="SUPFAM" id="SSF55486">
    <property type="entry name" value="Metalloproteases ('zincins'), catalytic domain"/>
    <property type="match status" value="1"/>
</dbReference>